<protein>
    <submittedName>
        <fullName evidence="4">Ribosomal protein L13 domain</fullName>
    </submittedName>
</protein>
<dbReference type="InterPro" id="IPR005822">
    <property type="entry name" value="Ribosomal_uL13"/>
</dbReference>
<dbReference type="GO" id="GO:0022625">
    <property type="term" value="C:cytosolic large ribosomal subunit"/>
    <property type="evidence" value="ECO:0007669"/>
    <property type="project" value="TreeGrafter"/>
</dbReference>
<organism evidence="4 5">
    <name type="scientific">Pseudocohnilembus persalinus</name>
    <name type="common">Ciliate</name>
    <dbReference type="NCBI Taxonomy" id="266149"/>
    <lineage>
        <taxon>Eukaryota</taxon>
        <taxon>Sar</taxon>
        <taxon>Alveolata</taxon>
        <taxon>Ciliophora</taxon>
        <taxon>Intramacronucleata</taxon>
        <taxon>Oligohymenophorea</taxon>
        <taxon>Scuticociliatia</taxon>
        <taxon>Philasterida</taxon>
        <taxon>Pseudocohnilembidae</taxon>
        <taxon>Pseudocohnilembus</taxon>
    </lineage>
</organism>
<dbReference type="PANTHER" id="PTHR11545:SF3">
    <property type="entry name" value="LARGE RIBOSOMAL SUBUNIT PROTEIN UL13"/>
    <property type="match status" value="1"/>
</dbReference>
<dbReference type="PANTHER" id="PTHR11545">
    <property type="entry name" value="RIBOSOMAL PROTEIN L13"/>
    <property type="match status" value="1"/>
</dbReference>
<evidence type="ECO:0000313" key="4">
    <source>
        <dbReference type="EMBL" id="KRX03859.1"/>
    </source>
</evidence>
<dbReference type="OrthoDB" id="1882297at2759"/>
<dbReference type="NCBIfam" id="TIGR01077">
    <property type="entry name" value="L13_A_E"/>
    <property type="match status" value="1"/>
</dbReference>
<evidence type="ECO:0000256" key="1">
    <source>
        <dbReference type="ARBA" id="ARBA00006227"/>
    </source>
</evidence>
<dbReference type="GO" id="GO:0006412">
    <property type="term" value="P:translation"/>
    <property type="evidence" value="ECO:0007669"/>
    <property type="project" value="InterPro"/>
</dbReference>
<proteinExistence type="inferred from homology"/>
<evidence type="ECO:0000256" key="3">
    <source>
        <dbReference type="ARBA" id="ARBA00023274"/>
    </source>
</evidence>
<accession>A0A0V0QNC9</accession>
<dbReference type="InParanoid" id="A0A0V0QNC9"/>
<dbReference type="FunCoup" id="A0A0V0QNC9">
    <property type="interactions" value="368"/>
</dbReference>
<evidence type="ECO:0000313" key="5">
    <source>
        <dbReference type="Proteomes" id="UP000054937"/>
    </source>
</evidence>
<dbReference type="GO" id="GO:0017148">
    <property type="term" value="P:negative regulation of translation"/>
    <property type="evidence" value="ECO:0007669"/>
    <property type="project" value="TreeGrafter"/>
</dbReference>
<sequence length="199" mass="22931">MVFEKQIVVDGKGHIAGRLASYVAKELLNGQRVVIVRTEGLNLSGSLFRNKVKFQEWMNKRMNHNPTRGVQHYRSPSRLFWRIVRGMLPHKTPRGAAALGKFKAFEGVPSPYDTIKKVCVPDALKVVRLKNHRHFCTLGQVAHEGGWKKQALVQTLEERRKVRADKYYQKKKQEADRRRQALNLPAVKQIASELEQFGY</sequence>
<dbReference type="Gene3D" id="1.20.5.4280">
    <property type="match status" value="1"/>
</dbReference>
<evidence type="ECO:0000256" key="2">
    <source>
        <dbReference type="ARBA" id="ARBA00022980"/>
    </source>
</evidence>
<reference evidence="4 5" key="1">
    <citation type="journal article" date="2015" name="Sci. Rep.">
        <title>Genome of the facultative scuticociliatosis pathogen Pseudocohnilembus persalinus provides insight into its virulence through horizontal gene transfer.</title>
        <authorList>
            <person name="Xiong J."/>
            <person name="Wang G."/>
            <person name="Cheng J."/>
            <person name="Tian M."/>
            <person name="Pan X."/>
            <person name="Warren A."/>
            <person name="Jiang C."/>
            <person name="Yuan D."/>
            <person name="Miao W."/>
        </authorList>
    </citation>
    <scope>NUCLEOTIDE SEQUENCE [LARGE SCALE GENOMIC DNA]</scope>
    <source>
        <strain evidence="4">36N120E</strain>
    </source>
</reference>
<dbReference type="InterPro" id="IPR036899">
    <property type="entry name" value="Ribosomal_uL13_sf"/>
</dbReference>
<dbReference type="GO" id="GO:0003729">
    <property type="term" value="F:mRNA binding"/>
    <property type="evidence" value="ECO:0007669"/>
    <property type="project" value="TreeGrafter"/>
</dbReference>
<dbReference type="AlphaFoldDB" id="A0A0V0QNC9"/>
<dbReference type="Proteomes" id="UP000054937">
    <property type="component" value="Unassembled WGS sequence"/>
</dbReference>
<comment type="similarity">
    <text evidence="1">Belongs to the universal ribosomal protein uL13 family.</text>
</comment>
<dbReference type="InterPro" id="IPR005755">
    <property type="entry name" value="Ribosomal_uL13_euk/arc"/>
</dbReference>
<dbReference type="FunFam" id="3.90.1180.10:FF:000009">
    <property type="entry name" value="60S ribosomal protein L13a"/>
    <property type="match status" value="1"/>
</dbReference>
<dbReference type="CDD" id="cd00392">
    <property type="entry name" value="Ribosomal_L13"/>
    <property type="match status" value="1"/>
</dbReference>
<name>A0A0V0QNC9_PSEPJ</name>
<dbReference type="GO" id="GO:0003735">
    <property type="term" value="F:structural constituent of ribosome"/>
    <property type="evidence" value="ECO:0007669"/>
    <property type="project" value="InterPro"/>
</dbReference>
<keyword evidence="2 4" id="KW-0689">Ribosomal protein</keyword>
<dbReference type="EMBL" id="LDAU01000125">
    <property type="protein sequence ID" value="KRX03859.1"/>
    <property type="molecule type" value="Genomic_DNA"/>
</dbReference>
<dbReference type="OMA" id="TRFNKTH"/>
<dbReference type="SUPFAM" id="SSF52161">
    <property type="entry name" value="Ribosomal protein L13"/>
    <property type="match status" value="1"/>
</dbReference>
<comment type="caution">
    <text evidence="4">The sequence shown here is derived from an EMBL/GenBank/DDBJ whole genome shotgun (WGS) entry which is preliminary data.</text>
</comment>
<gene>
    <name evidence="4" type="ORF">PPERSA_04654</name>
</gene>
<dbReference type="Pfam" id="PF00572">
    <property type="entry name" value="Ribosomal_L13"/>
    <property type="match status" value="1"/>
</dbReference>
<keyword evidence="3" id="KW-0687">Ribonucleoprotein</keyword>
<dbReference type="HAMAP" id="MF_01366">
    <property type="entry name" value="Ribosomal_uL13"/>
    <property type="match status" value="1"/>
</dbReference>
<dbReference type="Gene3D" id="3.90.1180.10">
    <property type="entry name" value="Ribosomal protein L13"/>
    <property type="match status" value="1"/>
</dbReference>
<keyword evidence="5" id="KW-1185">Reference proteome</keyword>